<dbReference type="EMBL" id="CP029192">
    <property type="protein sequence ID" value="QES38361.1"/>
    <property type="molecule type" value="Genomic_DNA"/>
</dbReference>
<sequence length="201" mass="20451">MRTRATAVAAPLLLAALAACGSGDGDHCAGKDGSGTGGDRTDGRAADLELGEPAQTIGDGGAGVLRITPNTVVYAREGSGEKAANGTFAVIAMKVQAMTGAPAEQTTPITGDGWKWIAPDGEAIGFDSGNSTMISMDKYNSGGAVQPGTYEWDAEAFDLTEAQAKGGTLLYTDGDGTAYRWKMPTTDTGPDVAELKKELAG</sequence>
<keyword evidence="1" id="KW-0732">Signal</keyword>
<evidence type="ECO:0000313" key="3">
    <source>
        <dbReference type="Proteomes" id="UP000322927"/>
    </source>
</evidence>
<evidence type="ECO:0000313" key="2">
    <source>
        <dbReference type="EMBL" id="QES38361.1"/>
    </source>
</evidence>
<protein>
    <recommendedName>
        <fullName evidence="4">DUF4352 domain-containing protein</fullName>
    </recommendedName>
</protein>
<dbReference type="Proteomes" id="UP000322927">
    <property type="component" value="Chromosome"/>
</dbReference>
<name>A0A5P2CAH5_STRVZ</name>
<gene>
    <name evidence="2" type="ORF">DEJ48_37490</name>
</gene>
<evidence type="ECO:0000256" key="1">
    <source>
        <dbReference type="SAM" id="SignalP"/>
    </source>
</evidence>
<dbReference type="OrthoDB" id="4219239at2"/>
<accession>A0A5P2CAH5</accession>
<organism evidence="2 3">
    <name type="scientific">Streptomyces venezuelae</name>
    <dbReference type="NCBI Taxonomy" id="54571"/>
    <lineage>
        <taxon>Bacteria</taxon>
        <taxon>Bacillati</taxon>
        <taxon>Actinomycetota</taxon>
        <taxon>Actinomycetes</taxon>
        <taxon>Kitasatosporales</taxon>
        <taxon>Streptomycetaceae</taxon>
        <taxon>Streptomyces</taxon>
    </lineage>
</organism>
<reference evidence="2 3" key="1">
    <citation type="submission" date="2018-05" db="EMBL/GenBank/DDBJ databases">
        <title>Streptomyces venezuelae.</title>
        <authorList>
            <person name="Kim W."/>
            <person name="Lee N."/>
            <person name="Cho B.-K."/>
        </authorList>
    </citation>
    <scope>NUCLEOTIDE SEQUENCE [LARGE SCALE GENOMIC DNA]</scope>
    <source>
        <strain evidence="2 3">ATCC 14584</strain>
    </source>
</reference>
<dbReference type="PROSITE" id="PS51257">
    <property type="entry name" value="PROKAR_LIPOPROTEIN"/>
    <property type="match status" value="1"/>
</dbReference>
<dbReference type="SUPFAM" id="SSF69304">
    <property type="entry name" value="Tricorn protease N-terminal domain"/>
    <property type="match status" value="1"/>
</dbReference>
<evidence type="ECO:0008006" key="4">
    <source>
        <dbReference type="Google" id="ProtNLM"/>
    </source>
</evidence>
<dbReference type="RefSeq" id="WP_150220550.1">
    <property type="nucleotide sequence ID" value="NZ_CP029192.1"/>
</dbReference>
<feature type="chain" id="PRO_5024908178" description="DUF4352 domain-containing protein" evidence="1">
    <location>
        <begin position="22"/>
        <end position="201"/>
    </location>
</feature>
<proteinExistence type="predicted"/>
<dbReference type="AlphaFoldDB" id="A0A5P2CAH5"/>
<feature type="signal peptide" evidence="1">
    <location>
        <begin position="1"/>
        <end position="21"/>
    </location>
</feature>